<evidence type="ECO:0000256" key="1">
    <source>
        <dbReference type="SAM" id="Phobius"/>
    </source>
</evidence>
<sequence length="116" mass="13120">MEKVLFYVAAALIAVMVLILWVNIIVAITKKVVAWDKFPVQVWVMIVAIASTLITAAAFAQYFNIAMLWYYWVAAIALGFLVCYAAMFGYDNLYKQIMETVQKIRELLAGITKDAE</sequence>
<dbReference type="RefSeq" id="WP_156734473.1">
    <property type="nucleotide sequence ID" value="NZ_CACRUU010000084.1"/>
</dbReference>
<name>A0A6N3F9X6_MEDGN</name>
<reference evidence="2" key="1">
    <citation type="submission" date="2019-11" db="EMBL/GenBank/DDBJ databases">
        <authorList>
            <person name="Feng L."/>
        </authorList>
    </citation>
    <scope>NUCLEOTIDE SEQUENCE</scope>
    <source>
        <strain evidence="2">RgnavusLFYP36</strain>
    </source>
</reference>
<feature type="transmembrane region" description="Helical" evidence="1">
    <location>
        <begin position="40"/>
        <end position="63"/>
    </location>
</feature>
<keyword evidence="1" id="KW-0472">Membrane</keyword>
<protein>
    <submittedName>
        <fullName evidence="2">Uncharacterized protein</fullName>
    </submittedName>
</protein>
<dbReference type="EMBL" id="CACRUU010000084">
    <property type="protein sequence ID" value="VYU48901.1"/>
    <property type="molecule type" value="Genomic_DNA"/>
</dbReference>
<evidence type="ECO:0000313" key="2">
    <source>
        <dbReference type="EMBL" id="VYU48901.1"/>
    </source>
</evidence>
<accession>A0A6N3F9X6</accession>
<keyword evidence="1" id="KW-0812">Transmembrane</keyword>
<keyword evidence="1" id="KW-1133">Transmembrane helix</keyword>
<feature type="transmembrane region" description="Helical" evidence="1">
    <location>
        <begin position="6"/>
        <end position="28"/>
    </location>
</feature>
<dbReference type="AlphaFoldDB" id="A0A6N3F9X6"/>
<proteinExistence type="predicted"/>
<organism evidence="2">
    <name type="scientific">Mediterraneibacter gnavus</name>
    <name type="common">Ruminococcus gnavus</name>
    <dbReference type="NCBI Taxonomy" id="33038"/>
    <lineage>
        <taxon>Bacteria</taxon>
        <taxon>Bacillati</taxon>
        <taxon>Bacillota</taxon>
        <taxon>Clostridia</taxon>
        <taxon>Lachnospirales</taxon>
        <taxon>Lachnospiraceae</taxon>
        <taxon>Mediterraneibacter</taxon>
    </lineage>
</organism>
<feature type="transmembrane region" description="Helical" evidence="1">
    <location>
        <begin position="69"/>
        <end position="90"/>
    </location>
</feature>
<gene>
    <name evidence="2" type="ORF">RGLFYP36_01751</name>
</gene>